<dbReference type="InterPro" id="IPR008310">
    <property type="entry name" value="UPF0735_ACT_dom-cont"/>
</dbReference>
<dbReference type="Gene3D" id="3.30.70.260">
    <property type="match status" value="1"/>
</dbReference>
<dbReference type="AlphaFoldDB" id="A0A1T5KK06"/>
<evidence type="ECO:0000256" key="1">
    <source>
        <dbReference type="HAMAP-Rule" id="MF_00707"/>
    </source>
</evidence>
<comment type="similarity">
    <text evidence="1">Belongs to the UPF0735 family.</text>
</comment>
<dbReference type="Proteomes" id="UP000190285">
    <property type="component" value="Unassembled WGS sequence"/>
</dbReference>
<organism evidence="3 4">
    <name type="scientific">Maledivibacter halophilus</name>
    <dbReference type="NCBI Taxonomy" id="36842"/>
    <lineage>
        <taxon>Bacteria</taxon>
        <taxon>Bacillati</taxon>
        <taxon>Bacillota</taxon>
        <taxon>Clostridia</taxon>
        <taxon>Peptostreptococcales</taxon>
        <taxon>Caminicellaceae</taxon>
        <taxon>Maledivibacter</taxon>
    </lineage>
</organism>
<dbReference type="InterPro" id="IPR045865">
    <property type="entry name" value="ACT-like_dom_sf"/>
</dbReference>
<dbReference type="HAMAP" id="MF_00707">
    <property type="entry name" value="UPF0735"/>
    <property type="match status" value="1"/>
</dbReference>
<reference evidence="3 4" key="1">
    <citation type="submission" date="2017-02" db="EMBL/GenBank/DDBJ databases">
        <authorList>
            <person name="Peterson S.W."/>
        </authorList>
    </citation>
    <scope>NUCLEOTIDE SEQUENCE [LARGE SCALE GENOMIC DNA]</scope>
    <source>
        <strain evidence="3 4">M1</strain>
    </source>
</reference>
<accession>A0A1T5KK06</accession>
<dbReference type="PIRSF" id="PIRSF025624">
    <property type="entry name" value="ACT_PheB"/>
    <property type="match status" value="1"/>
</dbReference>
<evidence type="ECO:0000313" key="4">
    <source>
        <dbReference type="Proteomes" id="UP000190285"/>
    </source>
</evidence>
<name>A0A1T5KK06_9FIRM</name>
<proteinExistence type="inferred from homology"/>
<protein>
    <recommendedName>
        <fullName evidence="1">UPF0735 ACT domain-containing protein SAMN02194393_01888</fullName>
    </recommendedName>
</protein>
<dbReference type="EMBL" id="FUZT01000004">
    <property type="protein sequence ID" value="SKC64000.1"/>
    <property type="molecule type" value="Genomic_DNA"/>
</dbReference>
<dbReference type="SUPFAM" id="SSF55021">
    <property type="entry name" value="ACT-like"/>
    <property type="match status" value="1"/>
</dbReference>
<dbReference type="Pfam" id="PF13291">
    <property type="entry name" value="ACT_4"/>
    <property type="match status" value="1"/>
</dbReference>
<sequence length="145" mass="16260">MKSKYIVIDNEILPDVFEKVLRAKDLIRRGKVKGITDAVKNVEISRSTFYKYKDYVFPLSEGNLGKMVTISLLLEHETGVLSDIINGIAKKNGNILTINQNIPINNIANVTITFDISNLSIDFEVLMDRLRNSSGVNMLNIIAMS</sequence>
<evidence type="ECO:0000313" key="3">
    <source>
        <dbReference type="EMBL" id="SKC64000.1"/>
    </source>
</evidence>
<evidence type="ECO:0000259" key="2">
    <source>
        <dbReference type="PROSITE" id="PS51671"/>
    </source>
</evidence>
<dbReference type="OrthoDB" id="9788773at2"/>
<dbReference type="RefSeq" id="WP_079491122.1">
    <property type="nucleotide sequence ID" value="NZ_FUZT01000004.1"/>
</dbReference>
<keyword evidence="4" id="KW-1185">Reference proteome</keyword>
<feature type="domain" description="ACT" evidence="2">
    <location>
        <begin position="69"/>
        <end position="144"/>
    </location>
</feature>
<dbReference type="InterPro" id="IPR002912">
    <property type="entry name" value="ACT_dom"/>
</dbReference>
<dbReference type="NCBIfam" id="NF003361">
    <property type="entry name" value="PRK04435.1"/>
    <property type="match status" value="1"/>
</dbReference>
<gene>
    <name evidence="3" type="ORF">SAMN02194393_01888</name>
</gene>
<dbReference type="STRING" id="36842.SAMN02194393_01888"/>
<dbReference type="PROSITE" id="PS51671">
    <property type="entry name" value="ACT"/>
    <property type="match status" value="1"/>
</dbReference>